<dbReference type="GO" id="GO:0007165">
    <property type="term" value="P:signal transduction"/>
    <property type="evidence" value="ECO:0007669"/>
    <property type="project" value="UniProtKB-KW"/>
</dbReference>
<dbReference type="SMART" id="SM00283">
    <property type="entry name" value="MA"/>
    <property type="match status" value="1"/>
</dbReference>
<dbReference type="Pfam" id="PF00672">
    <property type="entry name" value="HAMP"/>
    <property type="match status" value="1"/>
</dbReference>
<keyword evidence="1 3" id="KW-0807">Transducer</keyword>
<accession>Q3ACK4</accession>
<dbReference type="Gene3D" id="1.10.287.950">
    <property type="entry name" value="Methyl-accepting chemotaxis protein"/>
    <property type="match status" value="1"/>
</dbReference>
<keyword evidence="8" id="KW-1185">Reference proteome</keyword>
<dbReference type="FunFam" id="1.10.287.950:FF:000001">
    <property type="entry name" value="Methyl-accepting chemotaxis sensory transducer"/>
    <property type="match status" value="1"/>
</dbReference>
<dbReference type="FunCoup" id="Q3ACK4">
    <property type="interactions" value="58"/>
</dbReference>
<evidence type="ECO:0000313" key="7">
    <source>
        <dbReference type="EMBL" id="ABB14554.1"/>
    </source>
</evidence>
<dbReference type="GO" id="GO:0006935">
    <property type="term" value="P:chemotaxis"/>
    <property type="evidence" value="ECO:0007669"/>
    <property type="project" value="InterPro"/>
</dbReference>
<dbReference type="KEGG" id="chy:CHY_1296"/>
<dbReference type="HOGENOM" id="CLU_000445_107_27_9"/>
<dbReference type="RefSeq" id="WP_011344206.1">
    <property type="nucleotide sequence ID" value="NC_007503.1"/>
</dbReference>
<evidence type="ECO:0000256" key="3">
    <source>
        <dbReference type="PROSITE-ProRule" id="PRU00284"/>
    </source>
</evidence>
<feature type="transmembrane region" description="Helical" evidence="4">
    <location>
        <begin position="181"/>
        <end position="201"/>
    </location>
</feature>
<dbReference type="InterPro" id="IPR004089">
    <property type="entry name" value="MCPsignal_dom"/>
</dbReference>
<dbReference type="PRINTS" id="PR00260">
    <property type="entry name" value="CHEMTRNSDUCR"/>
</dbReference>
<dbReference type="OrthoDB" id="9760371at2"/>
<name>Q3ACK4_CARHZ</name>
<dbReference type="GO" id="GO:0004888">
    <property type="term" value="F:transmembrane signaling receptor activity"/>
    <property type="evidence" value="ECO:0007669"/>
    <property type="project" value="InterPro"/>
</dbReference>
<proteinExistence type="inferred from homology"/>
<feature type="domain" description="HAMP" evidence="6">
    <location>
        <begin position="203"/>
        <end position="256"/>
    </location>
</feature>
<dbReference type="eggNOG" id="COG0840">
    <property type="taxonomic scope" value="Bacteria"/>
</dbReference>
<gene>
    <name evidence="7" type="ordered locus">CHY_1296</name>
</gene>
<dbReference type="InterPro" id="IPR003660">
    <property type="entry name" value="HAMP_dom"/>
</dbReference>
<evidence type="ECO:0000256" key="2">
    <source>
        <dbReference type="ARBA" id="ARBA00029447"/>
    </source>
</evidence>
<dbReference type="PROSITE" id="PS50111">
    <property type="entry name" value="CHEMOTAXIS_TRANSDUC_2"/>
    <property type="match status" value="1"/>
</dbReference>
<dbReference type="SMART" id="SM00304">
    <property type="entry name" value="HAMP"/>
    <property type="match status" value="2"/>
</dbReference>
<evidence type="ECO:0000313" key="8">
    <source>
        <dbReference type="Proteomes" id="UP000002706"/>
    </source>
</evidence>
<protein>
    <submittedName>
        <fullName evidence="7">Methyl-accepting chemotaxis protein</fullName>
    </submittedName>
</protein>
<organism evidence="7 8">
    <name type="scientific">Carboxydothermus hydrogenoformans (strain ATCC BAA-161 / DSM 6008 / Z-2901)</name>
    <dbReference type="NCBI Taxonomy" id="246194"/>
    <lineage>
        <taxon>Bacteria</taxon>
        <taxon>Bacillati</taxon>
        <taxon>Bacillota</taxon>
        <taxon>Clostridia</taxon>
        <taxon>Thermoanaerobacterales</taxon>
        <taxon>Thermoanaerobacteraceae</taxon>
        <taxon>Carboxydothermus</taxon>
    </lineage>
</organism>
<dbReference type="PANTHER" id="PTHR32089">
    <property type="entry name" value="METHYL-ACCEPTING CHEMOTAXIS PROTEIN MCPB"/>
    <property type="match status" value="1"/>
</dbReference>
<evidence type="ECO:0000256" key="1">
    <source>
        <dbReference type="ARBA" id="ARBA00023224"/>
    </source>
</evidence>
<evidence type="ECO:0000259" key="6">
    <source>
        <dbReference type="PROSITE" id="PS50885"/>
    </source>
</evidence>
<feature type="domain" description="Methyl-accepting transducer" evidence="5">
    <location>
        <begin position="254"/>
        <end position="504"/>
    </location>
</feature>
<sequence length="519" mass="56909">MKMPIGIKIGGGVILILLLFVAVAVWSLQIFDSIVTEVGDISTRIQMVDLDHKLINAFKEANRDAEAYLLYGNEKYKNDYLQDVENFISLINKRINNCLAEDRPKFDEVIANFNQYYDVLINQAFPLAAKGKLQDAISKAQSVSSYADAAEKILEELILSNKENTTTSLSLIQSESQEGRWLIIILNIVSLILGIIIAFWLTRMITKPLLLTVKEAQRIAEGDLTGGELLVKTKDELSLLVEAFNTMRANLRNIISTLIQTAKQVSDNSQQFANQAQQTAAGISETTAAMSEMATTVEQITQNTQAVSIRAEQVTAQATEGAKDVEHVMEQMKMIEESSNNASKVIEELYKTTGEITRIVDLITQIADQTNLLALNAAIEAARAGEHGRGFAVVAEEVRKLAEQSANAAKDIYELITNIQKETKRAVEAMATGVTEVKKGSVTVFEVGKKFKEIVSSIEEVTRQIQDVASAAEEISAGVQNVVASTEEQTAAIEEISASSEELASLAAELEKIAARFRV</sequence>
<dbReference type="EMBL" id="CP000141">
    <property type="protein sequence ID" value="ABB14554.1"/>
    <property type="molecule type" value="Genomic_DNA"/>
</dbReference>
<dbReference type="CDD" id="cd06225">
    <property type="entry name" value="HAMP"/>
    <property type="match status" value="1"/>
</dbReference>
<dbReference type="SUPFAM" id="SSF58104">
    <property type="entry name" value="Methyl-accepting chemotaxis protein (MCP) signaling domain"/>
    <property type="match status" value="1"/>
</dbReference>
<keyword evidence="4" id="KW-1133">Transmembrane helix</keyword>
<dbReference type="InParanoid" id="Q3ACK4"/>
<dbReference type="AlphaFoldDB" id="Q3ACK4"/>
<comment type="similarity">
    <text evidence="2">Belongs to the methyl-accepting chemotaxis (MCP) protein family.</text>
</comment>
<dbReference type="GO" id="GO:0016020">
    <property type="term" value="C:membrane"/>
    <property type="evidence" value="ECO:0007669"/>
    <property type="project" value="InterPro"/>
</dbReference>
<keyword evidence="4" id="KW-0472">Membrane</keyword>
<dbReference type="PANTHER" id="PTHR32089:SF112">
    <property type="entry name" value="LYSOZYME-LIKE PROTEIN-RELATED"/>
    <property type="match status" value="1"/>
</dbReference>
<dbReference type="STRING" id="246194.CHY_1296"/>
<dbReference type="Pfam" id="PF00015">
    <property type="entry name" value="MCPsignal"/>
    <property type="match status" value="1"/>
</dbReference>
<dbReference type="PROSITE" id="PS50885">
    <property type="entry name" value="HAMP"/>
    <property type="match status" value="1"/>
</dbReference>
<dbReference type="InterPro" id="IPR004090">
    <property type="entry name" value="Chemotax_Me-accpt_rcpt"/>
</dbReference>
<evidence type="ECO:0000259" key="5">
    <source>
        <dbReference type="PROSITE" id="PS50111"/>
    </source>
</evidence>
<reference evidence="7 8" key="1">
    <citation type="journal article" date="2005" name="PLoS Genet.">
        <title>Life in hot carbon monoxide: the complete genome sequence of Carboxydothermus hydrogenoformans Z-2901.</title>
        <authorList>
            <person name="Wu M."/>
            <person name="Ren Q."/>
            <person name="Durkin A.S."/>
            <person name="Daugherty S.C."/>
            <person name="Brinkac L.M."/>
            <person name="Dodson R.J."/>
            <person name="Madupu R."/>
            <person name="Sullivan S.A."/>
            <person name="Kolonay J.F."/>
            <person name="Haft D.H."/>
            <person name="Nelson W.C."/>
            <person name="Tallon L.J."/>
            <person name="Jones K.M."/>
            <person name="Ulrich L.E."/>
            <person name="Gonzalez J.M."/>
            <person name="Zhulin I.B."/>
            <person name="Robb F.T."/>
            <person name="Eisen J.A."/>
        </authorList>
    </citation>
    <scope>NUCLEOTIDE SEQUENCE [LARGE SCALE GENOMIC DNA]</scope>
    <source>
        <strain evidence="8">ATCC BAA-161 / DSM 6008 / Z-2901</strain>
    </source>
</reference>
<keyword evidence="4" id="KW-0812">Transmembrane</keyword>
<evidence type="ECO:0000256" key="4">
    <source>
        <dbReference type="SAM" id="Phobius"/>
    </source>
</evidence>
<dbReference type="Proteomes" id="UP000002706">
    <property type="component" value="Chromosome"/>
</dbReference>
<dbReference type="CDD" id="cd11386">
    <property type="entry name" value="MCP_signal"/>
    <property type="match status" value="1"/>
</dbReference>